<feature type="coiled-coil region" evidence="1">
    <location>
        <begin position="218"/>
        <end position="245"/>
    </location>
</feature>
<feature type="region of interest" description="Disordered" evidence="2">
    <location>
        <begin position="41"/>
        <end position="97"/>
    </location>
</feature>
<evidence type="ECO:0000256" key="1">
    <source>
        <dbReference type="SAM" id="Coils"/>
    </source>
</evidence>
<dbReference type="Proteomes" id="UP001149813">
    <property type="component" value="Unassembled WGS sequence"/>
</dbReference>
<feature type="compositionally biased region" description="Low complexity" evidence="2">
    <location>
        <begin position="291"/>
        <end position="301"/>
    </location>
</feature>
<feature type="region of interest" description="Disordered" evidence="2">
    <location>
        <begin position="278"/>
        <end position="396"/>
    </location>
</feature>
<feature type="compositionally biased region" description="Gly residues" evidence="2">
    <location>
        <begin position="323"/>
        <end position="333"/>
    </location>
</feature>
<sequence>MAQGHETSTAPKTAFPRTAVKGDAEDDFDAEAVSGGRVRRLDSLDSDISQTATIPGKATAAQGGASGGRGRSKSRSRHAAKAAGQSQIASGGSSSSDVTIAELQQRLETMAREKVTLESAIELEQERMFNQSRRLSGTMSPAALLPVGAASSSGGGGSGGVGGSSSGGGGLAVVAGMGMGIGVGGNIGAVSPRWPRSHSRSSSVSSFGDPGVGAVGMTETLKADINSLRLRLADTERELVSCYNQSQIYKKELVALRQRLGMGVDDLYMDDPVPHTIRPLLADHGTRPRRSQSVSSGVSSSAGTPSLVRRGSGHQSEYFGHQPAGGGGGGSVPAGGTSATPRRTSQRPRSVLLSPRRSMEDHHVPVDPTAAATAPSLFTTKSSAGGPPHRTSRNFK</sequence>
<evidence type="ECO:0000313" key="4">
    <source>
        <dbReference type="Proteomes" id="UP001149813"/>
    </source>
</evidence>
<feature type="compositionally biased region" description="Polar residues" evidence="2">
    <location>
        <begin position="1"/>
        <end position="11"/>
    </location>
</feature>
<protein>
    <submittedName>
        <fullName evidence="3">Uncharacterized protein</fullName>
    </submittedName>
</protein>
<feature type="coiled-coil region" evidence="1">
    <location>
        <begin position="100"/>
        <end position="127"/>
    </location>
</feature>
<feature type="compositionally biased region" description="Low complexity" evidence="2">
    <location>
        <begin position="81"/>
        <end position="96"/>
    </location>
</feature>
<reference evidence="3" key="1">
    <citation type="submission" date="2022-07" db="EMBL/GenBank/DDBJ databases">
        <title>Phylogenomic reconstructions and comparative analyses of Kickxellomycotina fungi.</title>
        <authorList>
            <person name="Reynolds N.K."/>
            <person name="Stajich J.E."/>
            <person name="Barry K."/>
            <person name="Grigoriev I.V."/>
            <person name="Crous P."/>
            <person name="Smith M.E."/>
        </authorList>
    </citation>
    <scope>NUCLEOTIDE SEQUENCE</scope>
    <source>
        <strain evidence="3">NBRC 32514</strain>
    </source>
</reference>
<feature type="compositionally biased region" description="Basic residues" evidence="2">
    <location>
        <begin position="70"/>
        <end position="80"/>
    </location>
</feature>
<accession>A0A9W7XYZ3</accession>
<keyword evidence="1" id="KW-0175">Coiled coil</keyword>
<organism evidence="3 4">
    <name type="scientific">Coemansia erecta</name>
    <dbReference type="NCBI Taxonomy" id="147472"/>
    <lineage>
        <taxon>Eukaryota</taxon>
        <taxon>Fungi</taxon>
        <taxon>Fungi incertae sedis</taxon>
        <taxon>Zoopagomycota</taxon>
        <taxon>Kickxellomycotina</taxon>
        <taxon>Kickxellomycetes</taxon>
        <taxon>Kickxellales</taxon>
        <taxon>Kickxellaceae</taxon>
        <taxon>Coemansia</taxon>
    </lineage>
</organism>
<evidence type="ECO:0000256" key="2">
    <source>
        <dbReference type="SAM" id="MobiDB-lite"/>
    </source>
</evidence>
<dbReference type="AlphaFoldDB" id="A0A9W7XYZ3"/>
<feature type="compositionally biased region" description="Low complexity" evidence="2">
    <location>
        <begin position="347"/>
        <end position="356"/>
    </location>
</feature>
<proteinExistence type="predicted"/>
<comment type="caution">
    <text evidence="3">The sequence shown here is derived from an EMBL/GenBank/DDBJ whole genome shotgun (WGS) entry which is preliminary data.</text>
</comment>
<dbReference type="EMBL" id="JANBOJ010000208">
    <property type="protein sequence ID" value="KAJ1720983.1"/>
    <property type="molecule type" value="Genomic_DNA"/>
</dbReference>
<keyword evidence="4" id="KW-1185">Reference proteome</keyword>
<dbReference type="OrthoDB" id="78858at2759"/>
<feature type="region of interest" description="Disordered" evidence="2">
    <location>
        <begin position="1"/>
        <end position="28"/>
    </location>
</feature>
<name>A0A9W7XYZ3_9FUNG</name>
<gene>
    <name evidence="3" type="ORF">LPJ53_004440</name>
</gene>
<evidence type="ECO:0000313" key="3">
    <source>
        <dbReference type="EMBL" id="KAJ1720983.1"/>
    </source>
</evidence>